<dbReference type="PANTHER" id="PTHR43364:SF1">
    <property type="entry name" value="OXIDOREDUCTASE YDHF"/>
    <property type="match status" value="1"/>
</dbReference>
<dbReference type="Gene3D" id="3.20.20.100">
    <property type="entry name" value="NADP-dependent oxidoreductase domain"/>
    <property type="match status" value="1"/>
</dbReference>
<dbReference type="GO" id="GO:0016491">
    <property type="term" value="F:oxidoreductase activity"/>
    <property type="evidence" value="ECO:0007669"/>
    <property type="project" value="InterPro"/>
</dbReference>
<dbReference type="EMBL" id="CP048685">
    <property type="protein sequence ID" value="QPJ60563.1"/>
    <property type="molecule type" value="Genomic_DNA"/>
</dbReference>
<dbReference type="InterPro" id="IPR020471">
    <property type="entry name" value="AKR"/>
</dbReference>
<protein>
    <submittedName>
        <fullName evidence="2">Aldo/keto reductase</fullName>
    </submittedName>
</protein>
<dbReference type="InterPro" id="IPR023210">
    <property type="entry name" value="NADP_OxRdtase_dom"/>
</dbReference>
<dbReference type="InterPro" id="IPR050523">
    <property type="entry name" value="AKR_Detox_Biosynth"/>
</dbReference>
<reference evidence="2 3" key="1">
    <citation type="submission" date="2020-02" db="EMBL/GenBank/DDBJ databases">
        <title>Genomic and physiological characterization of two novel Nitrospinaceae genera.</title>
        <authorList>
            <person name="Mueller A.J."/>
            <person name="Jung M.-Y."/>
            <person name="Strachan C.R."/>
            <person name="Herbold C.W."/>
            <person name="Kirkegaard R.H."/>
            <person name="Daims H."/>
        </authorList>
    </citation>
    <scope>NUCLEOTIDE SEQUENCE [LARGE SCALE GENOMIC DNA]</scope>
    <source>
        <strain evidence="2">EB</strain>
    </source>
</reference>
<dbReference type="PRINTS" id="PR00069">
    <property type="entry name" value="ALDKETRDTASE"/>
</dbReference>
<sequence>MRSLSVEGLGKPWTRITFGCWQIAPSGGWGDLCTAEEADRVVKAAYDGGIRAFDTAEGYGDGESERRLAKALGTNKDEVLIISKMWPDAPFTLPAYTERLDNTLKALDRDYVDVYLMHWPSDDFSNPANAQKMVELMVALRDSGKTRAIGLSNFRAEDLKRLGNGLSEFTVNQVPYNLLQREYEGETIEICQKAGVGYMAYSPTARGLFGGRVDAEARRPPTRQQYFLYQEPYFSRTKPAIDLLAEIALELNTSPINVAVAWVIAQSNLTTAVVGSRKWQQIEEVCPAGDLTLSVEQLERLNAVSDQFQKETG</sequence>
<accession>A0A7T0BTG0</accession>
<dbReference type="InterPro" id="IPR036812">
    <property type="entry name" value="NAD(P)_OxRdtase_dom_sf"/>
</dbReference>
<dbReference type="InterPro" id="IPR018170">
    <property type="entry name" value="Aldo/ket_reductase_CS"/>
</dbReference>
<dbReference type="AlphaFoldDB" id="A0A7T0BTG0"/>
<evidence type="ECO:0000259" key="1">
    <source>
        <dbReference type="Pfam" id="PF00248"/>
    </source>
</evidence>
<name>A0A7T0BTG0_9BACT</name>
<dbReference type="Pfam" id="PF00248">
    <property type="entry name" value="Aldo_ket_red"/>
    <property type="match status" value="1"/>
</dbReference>
<dbReference type="SUPFAM" id="SSF51430">
    <property type="entry name" value="NAD(P)-linked oxidoreductase"/>
    <property type="match status" value="1"/>
</dbReference>
<evidence type="ECO:0000313" key="3">
    <source>
        <dbReference type="Proteomes" id="UP000594688"/>
    </source>
</evidence>
<dbReference type="PROSITE" id="PS00062">
    <property type="entry name" value="ALDOKETO_REDUCTASE_2"/>
    <property type="match status" value="1"/>
</dbReference>
<organism evidence="2 3">
    <name type="scientific">Candidatus Nitronauta litoralis</name>
    <dbReference type="NCBI Taxonomy" id="2705533"/>
    <lineage>
        <taxon>Bacteria</taxon>
        <taxon>Pseudomonadati</taxon>
        <taxon>Nitrospinota/Tectimicrobiota group</taxon>
        <taxon>Nitrospinota</taxon>
        <taxon>Nitrospinia</taxon>
        <taxon>Nitrospinales</taxon>
        <taxon>Nitrospinaceae</taxon>
        <taxon>Candidatus Nitronauta</taxon>
    </lineage>
</organism>
<dbReference type="Proteomes" id="UP000594688">
    <property type="component" value="Chromosome"/>
</dbReference>
<dbReference type="GO" id="GO:0005829">
    <property type="term" value="C:cytosol"/>
    <property type="evidence" value="ECO:0007669"/>
    <property type="project" value="TreeGrafter"/>
</dbReference>
<evidence type="ECO:0000313" key="2">
    <source>
        <dbReference type="EMBL" id="QPJ60563.1"/>
    </source>
</evidence>
<dbReference type="PANTHER" id="PTHR43364">
    <property type="entry name" value="NADH-SPECIFIC METHYLGLYOXAL REDUCTASE-RELATED"/>
    <property type="match status" value="1"/>
</dbReference>
<feature type="domain" description="NADP-dependent oxidoreductase" evidence="1">
    <location>
        <begin position="15"/>
        <end position="305"/>
    </location>
</feature>
<proteinExistence type="predicted"/>
<dbReference type="KEGG" id="nli:G3M70_01135"/>
<gene>
    <name evidence="2" type="ORF">G3M70_01135</name>
</gene>
<dbReference type="CDD" id="cd19085">
    <property type="entry name" value="AKR_AKR11B3"/>
    <property type="match status" value="1"/>
</dbReference>